<organism evidence="2 3">
    <name type="scientific">Ilex paraguariensis</name>
    <name type="common">yerba mate</name>
    <dbReference type="NCBI Taxonomy" id="185542"/>
    <lineage>
        <taxon>Eukaryota</taxon>
        <taxon>Viridiplantae</taxon>
        <taxon>Streptophyta</taxon>
        <taxon>Embryophyta</taxon>
        <taxon>Tracheophyta</taxon>
        <taxon>Spermatophyta</taxon>
        <taxon>Magnoliopsida</taxon>
        <taxon>eudicotyledons</taxon>
        <taxon>Gunneridae</taxon>
        <taxon>Pentapetalae</taxon>
        <taxon>asterids</taxon>
        <taxon>campanulids</taxon>
        <taxon>Aquifoliales</taxon>
        <taxon>Aquifoliaceae</taxon>
        <taxon>Ilex</taxon>
    </lineage>
</organism>
<dbReference type="PANTHER" id="PTHR48238">
    <property type="entry name" value="BNACNNG09570D PROTEIN"/>
    <property type="match status" value="1"/>
</dbReference>
<keyword evidence="3" id="KW-1185">Reference proteome</keyword>
<proteinExistence type="predicted"/>
<protein>
    <submittedName>
        <fullName evidence="2">Uncharacterized protein</fullName>
    </submittedName>
</protein>
<dbReference type="AlphaFoldDB" id="A0ABC8TT28"/>
<dbReference type="PANTHER" id="PTHR48238:SF1">
    <property type="entry name" value="(RAPE) HYPOTHETICAL PROTEIN"/>
    <property type="match status" value="1"/>
</dbReference>
<feature type="region of interest" description="Disordered" evidence="1">
    <location>
        <begin position="118"/>
        <end position="144"/>
    </location>
</feature>
<gene>
    <name evidence="2" type="ORF">ILEXP_LOCUS42229</name>
</gene>
<reference evidence="2 3" key="1">
    <citation type="submission" date="2024-02" db="EMBL/GenBank/DDBJ databases">
        <authorList>
            <person name="Vignale AGUSTIN F."/>
            <person name="Sosa J E."/>
            <person name="Modenutti C."/>
        </authorList>
    </citation>
    <scope>NUCLEOTIDE SEQUENCE [LARGE SCALE GENOMIC DNA]</scope>
</reference>
<comment type="caution">
    <text evidence="2">The sequence shown here is derived from an EMBL/GenBank/DDBJ whole genome shotgun (WGS) entry which is preliminary data.</text>
</comment>
<dbReference type="Proteomes" id="UP001642360">
    <property type="component" value="Unassembled WGS sequence"/>
</dbReference>
<dbReference type="EMBL" id="CAUOFW020006024">
    <property type="protein sequence ID" value="CAK9172580.1"/>
    <property type="molecule type" value="Genomic_DNA"/>
</dbReference>
<evidence type="ECO:0000313" key="2">
    <source>
        <dbReference type="EMBL" id="CAK9172580.1"/>
    </source>
</evidence>
<evidence type="ECO:0000256" key="1">
    <source>
        <dbReference type="SAM" id="MobiDB-lite"/>
    </source>
</evidence>
<accession>A0ABC8TT28</accession>
<evidence type="ECO:0000313" key="3">
    <source>
        <dbReference type="Proteomes" id="UP001642360"/>
    </source>
</evidence>
<sequence length="144" mass="16089">MFGRVRPSSTRSMEILELERPPSKIMKDDPFSIYEATLTKLSQGSRRDLSLIPEDCAKTTESFTLTRITQDDEAVMINADCSTHSLEGSSDIPSMGTSKEQWSRNVSVLYLFSRYKSSQNAVSSPDEETMVKKDSCSSASIFEP</sequence>
<name>A0ABC8TT28_9AQUA</name>